<sequence length="162" mass="19099">MYGVNRVAEAVCGGRSRVEKIWRVERERELQVRLLRSPTDNDPFEDANDPGARIITFRPFYFSLGFKFPLSKLFKEVFCAMGSALSQSTPNVYRAIMCFENLSCFFMLELTVREFFYISISHILDFILHSQWQTCKRFWRGKSEKLEKECVDELQVKGRKEN</sequence>
<dbReference type="AlphaFoldDB" id="A0AAD4YRH6"/>
<reference evidence="1 2" key="1">
    <citation type="journal article" date="2022" name="G3 (Bethesda)">
        <title>Whole-genome sequence and methylome profiling of the almond [Prunus dulcis (Mill.) D.A. Webb] cultivar 'Nonpareil'.</title>
        <authorList>
            <person name="D'Amico-Willman K.M."/>
            <person name="Ouma W.Z."/>
            <person name="Meulia T."/>
            <person name="Sideli G.M."/>
            <person name="Gradziel T.M."/>
            <person name="Fresnedo-Ramirez J."/>
        </authorList>
    </citation>
    <scope>NUCLEOTIDE SEQUENCE [LARGE SCALE GENOMIC DNA]</scope>
    <source>
        <strain evidence="1">Clone GOH B32 T37-40</strain>
    </source>
</reference>
<accession>A0AAD4YRH6</accession>
<organism evidence="1 2">
    <name type="scientific">Prunus dulcis</name>
    <name type="common">Almond</name>
    <name type="synonym">Amygdalus dulcis</name>
    <dbReference type="NCBI Taxonomy" id="3755"/>
    <lineage>
        <taxon>Eukaryota</taxon>
        <taxon>Viridiplantae</taxon>
        <taxon>Streptophyta</taxon>
        <taxon>Embryophyta</taxon>
        <taxon>Tracheophyta</taxon>
        <taxon>Spermatophyta</taxon>
        <taxon>Magnoliopsida</taxon>
        <taxon>eudicotyledons</taxon>
        <taxon>Gunneridae</taxon>
        <taxon>Pentapetalae</taxon>
        <taxon>rosids</taxon>
        <taxon>fabids</taxon>
        <taxon>Rosales</taxon>
        <taxon>Rosaceae</taxon>
        <taxon>Amygdaloideae</taxon>
        <taxon>Amygdaleae</taxon>
        <taxon>Prunus</taxon>
    </lineage>
</organism>
<name>A0AAD4YRH6_PRUDU</name>
<dbReference type="Proteomes" id="UP001054821">
    <property type="component" value="Chromosome 7"/>
</dbReference>
<gene>
    <name evidence="1" type="ORF">L3X38_037716</name>
</gene>
<evidence type="ECO:0000313" key="1">
    <source>
        <dbReference type="EMBL" id="KAI5318008.1"/>
    </source>
</evidence>
<evidence type="ECO:0000313" key="2">
    <source>
        <dbReference type="Proteomes" id="UP001054821"/>
    </source>
</evidence>
<dbReference type="EMBL" id="JAJFAZ020000007">
    <property type="protein sequence ID" value="KAI5318008.1"/>
    <property type="molecule type" value="Genomic_DNA"/>
</dbReference>
<protein>
    <submittedName>
        <fullName evidence="1">Uncharacterized protein</fullName>
    </submittedName>
</protein>
<keyword evidence="2" id="KW-1185">Reference proteome</keyword>
<proteinExistence type="predicted"/>
<comment type="caution">
    <text evidence="1">The sequence shown here is derived from an EMBL/GenBank/DDBJ whole genome shotgun (WGS) entry which is preliminary data.</text>
</comment>